<evidence type="ECO:0000313" key="2">
    <source>
        <dbReference type="Proteomes" id="UP000075238"/>
    </source>
</evidence>
<dbReference type="KEGG" id="cnan:A2G96_22565"/>
<dbReference type="AlphaFoldDB" id="A0A142JRB6"/>
<accession>A0A142JRB6</accession>
<sequence>MMTIDEITNECLQQVRAGIEGVLVLLDHESESSEGCFSALCLLGMVKMQLDGLIVERERLQ</sequence>
<name>A0A142JRB6_9BURK</name>
<organism evidence="1 2">
    <name type="scientific">Cupriavidus nantongensis</name>
    <dbReference type="NCBI Taxonomy" id="1796606"/>
    <lineage>
        <taxon>Bacteria</taxon>
        <taxon>Pseudomonadati</taxon>
        <taxon>Pseudomonadota</taxon>
        <taxon>Betaproteobacteria</taxon>
        <taxon>Burkholderiales</taxon>
        <taxon>Burkholderiaceae</taxon>
        <taxon>Cupriavidus</taxon>
    </lineage>
</organism>
<dbReference type="OrthoDB" id="8967195at2"/>
<gene>
    <name evidence="1" type="ORF">A2G96_22565</name>
</gene>
<dbReference type="Proteomes" id="UP000075238">
    <property type="component" value="Chromosome 2"/>
</dbReference>
<reference evidence="1 2" key="1">
    <citation type="submission" date="2016-03" db="EMBL/GenBank/DDBJ databases">
        <title>Complete genome sequence of a novel chlorpyrifos degrading bacterium, Cupriavidus nantongensis sp. X1.</title>
        <authorList>
            <person name="Fang L."/>
        </authorList>
    </citation>
    <scope>NUCLEOTIDE SEQUENCE [LARGE SCALE GENOMIC DNA]</scope>
    <source>
        <strain evidence="1 2">X1</strain>
    </source>
</reference>
<keyword evidence="2" id="KW-1185">Reference proteome</keyword>
<dbReference type="RefSeq" id="WP_062802459.1">
    <property type="nucleotide sequence ID" value="NZ_CP014845.1"/>
</dbReference>
<protein>
    <recommendedName>
        <fullName evidence="3">DUF1484 domain-containing protein</fullName>
    </recommendedName>
</protein>
<evidence type="ECO:0008006" key="3">
    <source>
        <dbReference type="Google" id="ProtNLM"/>
    </source>
</evidence>
<dbReference type="EMBL" id="CP014845">
    <property type="protein sequence ID" value="AMR80628.1"/>
    <property type="molecule type" value="Genomic_DNA"/>
</dbReference>
<proteinExistence type="predicted"/>
<evidence type="ECO:0000313" key="1">
    <source>
        <dbReference type="EMBL" id="AMR80628.1"/>
    </source>
</evidence>